<proteinExistence type="predicted"/>
<name>Q9DSU4_9VIRU</name>
<sequence>MGHSALEVKNFLSVVMRRLDPPTGGVANVSVVARMTNPRVFPKKTRERRTVFVGTNDYDRHDSSSAEYEIGAVIGHVRQISVL</sequence>
<organism evidence="1">
    <name type="scientific">Diadromus pulchellus ascovirus 4a</name>
    <dbReference type="NCBI Taxonomy" id="158683"/>
    <lineage>
        <taxon>Viruses</taxon>
        <taxon>Varidnaviria</taxon>
        <taxon>Bamfordvirae</taxon>
        <taxon>Nucleocytoviricota</taxon>
        <taxon>Megaviricetes</taxon>
        <taxon>Pimascovirales</taxon>
        <taxon>Pimascovirales incertae sedis</taxon>
        <taxon>Ascoviridae</taxon>
        <taxon>Toursvirus</taxon>
        <taxon>Toursvirus dptv1a</taxon>
    </lineage>
</organism>
<evidence type="ECO:0000313" key="1">
    <source>
        <dbReference type="EMBL" id="CAC19141.1"/>
    </source>
</evidence>
<protein>
    <submittedName>
        <fullName evidence="1">Uncharacterized protein</fullName>
    </submittedName>
</protein>
<accession>Q9DSU4</accession>
<reference evidence="1" key="1">
    <citation type="journal article" date="2000" name="J. Gen. Virol.">
        <title>Phylogenetic position of the Diadromus pulchellus ascovirus DNA polymerase among viruses with large double-stranded DNA genomes.</title>
        <authorList>
            <person name="Stasiak K."/>
            <person name="Demattei M.V."/>
            <person name="Federici B.A."/>
            <person name="Bigot Y."/>
        </authorList>
    </citation>
    <scope>NUCLEOTIDE SEQUENCE</scope>
</reference>
<dbReference type="EMBL" id="AJ279814">
    <property type="protein sequence ID" value="CAC19141.1"/>
    <property type="molecule type" value="Genomic_DNA"/>
</dbReference>